<feature type="transmembrane region" description="Helical" evidence="1">
    <location>
        <begin position="59"/>
        <end position="76"/>
    </location>
</feature>
<proteinExistence type="predicted"/>
<reference evidence="3" key="1">
    <citation type="journal article" date="2019" name="Int. J. Syst. Evol. Microbiol.">
        <title>The Global Catalogue of Microorganisms (GCM) 10K type strain sequencing project: providing services to taxonomists for standard genome sequencing and annotation.</title>
        <authorList>
            <consortium name="The Broad Institute Genomics Platform"/>
            <consortium name="The Broad Institute Genome Sequencing Center for Infectious Disease"/>
            <person name="Wu L."/>
            <person name="Ma J."/>
        </authorList>
    </citation>
    <scope>NUCLEOTIDE SEQUENCE [LARGE SCALE GENOMIC DNA]</scope>
    <source>
        <strain evidence="3">TISTR 1858</strain>
    </source>
</reference>
<organism evidence="2 3">
    <name type="scientific">Oceanobacillus kapialis</name>
    <dbReference type="NCBI Taxonomy" id="481353"/>
    <lineage>
        <taxon>Bacteria</taxon>
        <taxon>Bacillati</taxon>
        <taxon>Bacillota</taxon>
        <taxon>Bacilli</taxon>
        <taxon>Bacillales</taxon>
        <taxon>Bacillaceae</taxon>
        <taxon>Oceanobacillus</taxon>
    </lineage>
</organism>
<name>A0ABW5Q1P9_9BACI</name>
<dbReference type="EMBL" id="JBHUMX010000036">
    <property type="protein sequence ID" value="MFD2629438.1"/>
    <property type="molecule type" value="Genomic_DNA"/>
</dbReference>
<dbReference type="RefSeq" id="WP_379562231.1">
    <property type="nucleotide sequence ID" value="NZ_JBHUMX010000036.1"/>
</dbReference>
<feature type="transmembrane region" description="Helical" evidence="1">
    <location>
        <begin position="88"/>
        <end position="108"/>
    </location>
</feature>
<feature type="transmembrane region" description="Helical" evidence="1">
    <location>
        <begin position="6"/>
        <end position="26"/>
    </location>
</feature>
<protein>
    <submittedName>
        <fullName evidence="2">Uncharacterized protein</fullName>
    </submittedName>
</protein>
<accession>A0ABW5Q1P9</accession>
<feature type="transmembrane region" description="Helical" evidence="1">
    <location>
        <begin position="38"/>
        <end position="53"/>
    </location>
</feature>
<keyword evidence="1" id="KW-1133">Transmembrane helix</keyword>
<evidence type="ECO:0000313" key="2">
    <source>
        <dbReference type="EMBL" id="MFD2629438.1"/>
    </source>
</evidence>
<keyword evidence="1" id="KW-0812">Transmembrane</keyword>
<gene>
    <name evidence="2" type="ORF">ACFSUN_11670</name>
</gene>
<dbReference type="Proteomes" id="UP001597451">
    <property type="component" value="Unassembled WGS sequence"/>
</dbReference>
<keyword evidence="1" id="KW-0472">Membrane</keyword>
<evidence type="ECO:0000256" key="1">
    <source>
        <dbReference type="SAM" id="Phobius"/>
    </source>
</evidence>
<comment type="caution">
    <text evidence="2">The sequence shown here is derived from an EMBL/GenBank/DDBJ whole genome shotgun (WGS) entry which is preliminary data.</text>
</comment>
<evidence type="ECO:0000313" key="3">
    <source>
        <dbReference type="Proteomes" id="UP001597451"/>
    </source>
</evidence>
<sequence length="228" mass="26126">MANINLIDLIMTTLGYGCILVFVYYLYKKKEKGKPNPWLILLVTFIGLITFNLEVGSLPFPVFPIGLCLLYIGFLIRKGNWHWYHKYGLAGFVGSYLLFSLAFLGQPIQSLFYPQEPSTYFAKVEHAEIVKTYRHAPDQTIHKQNLDEAISSLTKKSLKDATWIEDLYEDTEERFPYHVTGIKPKWGSGLDTMLFVETDGKGWLVTTPDSHYYYRSPTSIFGEGVANE</sequence>
<keyword evidence="3" id="KW-1185">Reference proteome</keyword>